<dbReference type="InterPro" id="IPR051474">
    <property type="entry name" value="Anti-sigma-K/W_factor"/>
</dbReference>
<dbReference type="PANTHER" id="PTHR37461:SF1">
    <property type="entry name" value="ANTI-SIGMA-K FACTOR RSKA"/>
    <property type="match status" value="1"/>
</dbReference>
<proteinExistence type="predicted"/>
<name>A0ABW3T9B2_9RHOB</name>
<sequence>MTTASDDIPQDDNLLAAEYVLRLLPPAEEASFRARLPHEPDLAAEVAAWTTRLSGLDAEAAEVAPAARVKTGLERRLFGQPPRALFWQRAGLWQAVSLASIAVAAFFAVQSLQPPQPVVPTPMFVSEIAAEDQSLRLLAVYDSASGEVRLTRTAGRAAEGRVLQLWAIAGDAAPVSLGVLPEARTTAVTLPAPLRAGLQGLVLAVSDEPPGGSPTGAPTGAVLAVGQVSAL</sequence>
<reference evidence="3" key="1">
    <citation type="journal article" date="2019" name="Int. J. Syst. Evol. Microbiol.">
        <title>The Global Catalogue of Microorganisms (GCM) 10K type strain sequencing project: providing services to taxonomists for standard genome sequencing and annotation.</title>
        <authorList>
            <consortium name="The Broad Institute Genomics Platform"/>
            <consortium name="The Broad Institute Genome Sequencing Center for Infectious Disease"/>
            <person name="Wu L."/>
            <person name="Ma J."/>
        </authorList>
    </citation>
    <scope>NUCLEOTIDE SEQUENCE [LARGE SCALE GENOMIC DNA]</scope>
    <source>
        <strain evidence="3">CCUG 55328</strain>
    </source>
</reference>
<dbReference type="RefSeq" id="WP_380788738.1">
    <property type="nucleotide sequence ID" value="NZ_JBHTKR010000001.1"/>
</dbReference>
<accession>A0ABW3T9B2</accession>
<dbReference type="Proteomes" id="UP001597151">
    <property type="component" value="Unassembled WGS sequence"/>
</dbReference>
<keyword evidence="3" id="KW-1185">Reference proteome</keyword>
<protein>
    <submittedName>
        <fullName evidence="2">Anti-sigma factor domain-containing protein</fullName>
    </submittedName>
</protein>
<dbReference type="EMBL" id="JBHTKR010000001">
    <property type="protein sequence ID" value="MFD1193446.1"/>
    <property type="molecule type" value="Genomic_DNA"/>
</dbReference>
<dbReference type="InterPro" id="IPR018764">
    <property type="entry name" value="RskA_C"/>
</dbReference>
<evidence type="ECO:0000259" key="1">
    <source>
        <dbReference type="Pfam" id="PF10099"/>
    </source>
</evidence>
<evidence type="ECO:0000313" key="3">
    <source>
        <dbReference type="Proteomes" id="UP001597151"/>
    </source>
</evidence>
<evidence type="ECO:0000313" key="2">
    <source>
        <dbReference type="EMBL" id="MFD1193446.1"/>
    </source>
</evidence>
<comment type="caution">
    <text evidence="2">The sequence shown here is derived from an EMBL/GenBank/DDBJ whole genome shotgun (WGS) entry which is preliminary data.</text>
</comment>
<dbReference type="Pfam" id="PF10099">
    <property type="entry name" value="RskA_C"/>
    <property type="match status" value="1"/>
</dbReference>
<organism evidence="2 3">
    <name type="scientific">Seohaeicola saemankumensis</name>
    <dbReference type="NCBI Taxonomy" id="481181"/>
    <lineage>
        <taxon>Bacteria</taxon>
        <taxon>Pseudomonadati</taxon>
        <taxon>Pseudomonadota</taxon>
        <taxon>Alphaproteobacteria</taxon>
        <taxon>Rhodobacterales</taxon>
        <taxon>Roseobacteraceae</taxon>
        <taxon>Seohaeicola</taxon>
    </lineage>
</organism>
<gene>
    <name evidence="2" type="ORF">ACFQ3C_02025</name>
</gene>
<dbReference type="PANTHER" id="PTHR37461">
    <property type="entry name" value="ANTI-SIGMA-K FACTOR RSKA"/>
    <property type="match status" value="1"/>
</dbReference>
<feature type="domain" description="Anti-sigma K factor RskA C-terminal" evidence="1">
    <location>
        <begin position="99"/>
        <end position="222"/>
    </location>
</feature>